<evidence type="ECO:0000313" key="4">
    <source>
        <dbReference type="EMBL" id="EHR62197.1"/>
    </source>
</evidence>
<dbReference type="PROSITE" id="PS51186">
    <property type="entry name" value="GNAT"/>
    <property type="match status" value="1"/>
</dbReference>
<keyword evidence="2" id="KW-0012">Acyltransferase</keyword>
<evidence type="ECO:0000256" key="2">
    <source>
        <dbReference type="ARBA" id="ARBA00023315"/>
    </source>
</evidence>
<dbReference type="PANTHER" id="PTHR43626:SF4">
    <property type="entry name" value="GCN5-RELATED N-ACETYLTRANSFERASE 2, CHLOROPLASTIC"/>
    <property type="match status" value="1"/>
</dbReference>
<gene>
    <name evidence="4" type="ORF">SaccyDRAFT_3363</name>
</gene>
<dbReference type="eggNOG" id="COG1246">
    <property type="taxonomic scope" value="Bacteria"/>
</dbReference>
<accession>H5XPX2</accession>
<dbReference type="Pfam" id="PF00583">
    <property type="entry name" value="Acetyltransf_1"/>
    <property type="match status" value="1"/>
</dbReference>
<dbReference type="PANTHER" id="PTHR43626">
    <property type="entry name" value="ACYL-COA N-ACYLTRANSFERASE"/>
    <property type="match status" value="1"/>
</dbReference>
<evidence type="ECO:0000259" key="3">
    <source>
        <dbReference type="PROSITE" id="PS51186"/>
    </source>
</evidence>
<dbReference type="NCBIfam" id="NF005921">
    <property type="entry name" value="PRK07922.1"/>
    <property type="match status" value="1"/>
</dbReference>
<evidence type="ECO:0000313" key="5">
    <source>
        <dbReference type="Proteomes" id="UP000002791"/>
    </source>
</evidence>
<sequence length="179" mass="20136">MPVQAPLIRRARIADVRTIKTLVDLDAGRVLLEKDLITLYEDVQEFWVAELDGRVVGCGALHVMWEDLAEIRTVVVDRSARGRGIGHALVKRLIDLAGELGLARLFVLTFETGFFARHGFTEITGTPVPREVYEEMRRSADTGVAEFLDLPFAKPNTLGNTRMLLHLDQRTDTRDAQRP</sequence>
<dbReference type="RefSeq" id="WP_005457812.1">
    <property type="nucleotide sequence ID" value="NZ_CM001440.1"/>
</dbReference>
<dbReference type="SUPFAM" id="SSF55729">
    <property type="entry name" value="Acyl-CoA N-acyltransferases (Nat)"/>
    <property type="match status" value="1"/>
</dbReference>
<dbReference type="AlphaFoldDB" id="H5XPX2"/>
<feature type="domain" description="N-acetyltransferase" evidence="3">
    <location>
        <begin position="6"/>
        <end position="141"/>
    </location>
</feature>
<dbReference type="OrthoDB" id="9793138at2"/>
<dbReference type="GO" id="GO:0008080">
    <property type="term" value="F:N-acetyltransferase activity"/>
    <property type="evidence" value="ECO:0007669"/>
    <property type="project" value="InterPro"/>
</dbReference>
<evidence type="ECO:0000256" key="1">
    <source>
        <dbReference type="ARBA" id="ARBA00022679"/>
    </source>
</evidence>
<name>H5XPX2_9PSEU</name>
<dbReference type="InterPro" id="IPR016181">
    <property type="entry name" value="Acyl_CoA_acyltransferase"/>
</dbReference>
<dbReference type="CDD" id="cd04301">
    <property type="entry name" value="NAT_SF"/>
    <property type="match status" value="1"/>
</dbReference>
<keyword evidence="1 4" id="KW-0808">Transferase</keyword>
<dbReference type="STRING" id="882082.SaccyDRAFT_3363"/>
<dbReference type="HOGENOM" id="CLU_119519_0_0_11"/>
<dbReference type="InterPro" id="IPR045039">
    <property type="entry name" value="NSI-like"/>
</dbReference>
<keyword evidence="5" id="KW-1185">Reference proteome</keyword>
<proteinExistence type="predicted"/>
<dbReference type="InterPro" id="IPR000182">
    <property type="entry name" value="GNAT_dom"/>
</dbReference>
<dbReference type="Proteomes" id="UP000002791">
    <property type="component" value="Chromosome"/>
</dbReference>
<dbReference type="GO" id="GO:0005737">
    <property type="term" value="C:cytoplasm"/>
    <property type="evidence" value="ECO:0007669"/>
    <property type="project" value="TreeGrafter"/>
</dbReference>
<dbReference type="EMBL" id="CM001440">
    <property type="protein sequence ID" value="EHR62197.1"/>
    <property type="molecule type" value="Genomic_DNA"/>
</dbReference>
<organism evidence="4 5">
    <name type="scientific">Saccharomonospora cyanea NA-134</name>
    <dbReference type="NCBI Taxonomy" id="882082"/>
    <lineage>
        <taxon>Bacteria</taxon>
        <taxon>Bacillati</taxon>
        <taxon>Actinomycetota</taxon>
        <taxon>Actinomycetes</taxon>
        <taxon>Pseudonocardiales</taxon>
        <taxon>Pseudonocardiaceae</taxon>
        <taxon>Saccharomonospora</taxon>
    </lineage>
</organism>
<reference evidence="4 5" key="1">
    <citation type="submission" date="2011-11" db="EMBL/GenBank/DDBJ databases">
        <title>The Noncontiguous Finished sequence of Saccharomonospora cyanea NA-134.</title>
        <authorList>
            <consortium name="US DOE Joint Genome Institute"/>
            <person name="Lucas S."/>
            <person name="Han J."/>
            <person name="Lapidus A."/>
            <person name="Cheng J.-F."/>
            <person name="Goodwin L."/>
            <person name="Pitluck S."/>
            <person name="Peters L."/>
            <person name="Ovchinnikova G."/>
            <person name="Lu M."/>
            <person name="Detter J.C."/>
            <person name="Han C."/>
            <person name="Tapia R."/>
            <person name="Land M."/>
            <person name="Hauser L."/>
            <person name="Kyrpides N."/>
            <person name="Ivanova N."/>
            <person name="Pagani I."/>
            <person name="Brambilla E.-M."/>
            <person name="Klenk H.-P."/>
            <person name="Woyke T."/>
        </authorList>
    </citation>
    <scope>NUCLEOTIDE SEQUENCE [LARGE SCALE GENOMIC DNA]</scope>
    <source>
        <strain evidence="4 5">NA-134</strain>
    </source>
</reference>
<protein>
    <submittedName>
        <fullName evidence="4">Acetyltransferase, N-acetylglutamate synthase</fullName>
    </submittedName>
</protein>
<dbReference type="Gene3D" id="3.40.630.30">
    <property type="match status" value="1"/>
</dbReference>